<dbReference type="InterPro" id="IPR011006">
    <property type="entry name" value="CheY-like_superfamily"/>
</dbReference>
<feature type="domain" description="Response regulatory" evidence="14">
    <location>
        <begin position="833"/>
        <end position="965"/>
    </location>
</feature>
<keyword evidence="18" id="KW-1185">Reference proteome</keyword>
<feature type="coiled-coil region" evidence="12">
    <location>
        <begin position="179"/>
        <end position="206"/>
    </location>
</feature>
<dbReference type="Pfam" id="PF02518">
    <property type="entry name" value="HATPase_c"/>
    <property type="match status" value="1"/>
</dbReference>
<dbReference type="Proteomes" id="UP000198771">
    <property type="component" value="Unassembled WGS sequence"/>
</dbReference>
<evidence type="ECO:0000259" key="16">
    <source>
        <dbReference type="PROSITE" id="PS50113"/>
    </source>
</evidence>
<dbReference type="Pfam" id="PF00989">
    <property type="entry name" value="PAS"/>
    <property type="match status" value="1"/>
</dbReference>
<dbReference type="CDD" id="cd17546">
    <property type="entry name" value="REC_hyHK_CKI1_RcsC-like"/>
    <property type="match status" value="1"/>
</dbReference>
<feature type="domain" description="PAS" evidence="15">
    <location>
        <begin position="322"/>
        <end position="395"/>
    </location>
</feature>
<dbReference type="NCBIfam" id="TIGR00229">
    <property type="entry name" value="sensory_box"/>
    <property type="match status" value="3"/>
</dbReference>
<comment type="subunit">
    <text evidence="9">At low DSF concentrations, interacts with RpfF.</text>
</comment>
<dbReference type="InterPro" id="IPR035965">
    <property type="entry name" value="PAS-like_dom_sf"/>
</dbReference>
<reference evidence="17 18" key="1">
    <citation type="submission" date="2016-10" db="EMBL/GenBank/DDBJ databases">
        <authorList>
            <person name="de Groot N.N."/>
        </authorList>
    </citation>
    <scope>NUCLEOTIDE SEQUENCE [LARGE SCALE GENOMIC DNA]</scope>
    <source>
        <strain evidence="17 18">ASO4-2</strain>
    </source>
</reference>
<evidence type="ECO:0000256" key="5">
    <source>
        <dbReference type="ARBA" id="ARBA00022741"/>
    </source>
</evidence>
<evidence type="ECO:0000256" key="10">
    <source>
        <dbReference type="ARBA" id="ARBA00068150"/>
    </source>
</evidence>
<dbReference type="EC" id="2.7.13.3" evidence="2"/>
<dbReference type="InterPro" id="IPR004358">
    <property type="entry name" value="Sig_transdc_His_kin-like_C"/>
</dbReference>
<feature type="domain" description="PAC" evidence="16">
    <location>
        <begin position="271"/>
        <end position="322"/>
    </location>
</feature>
<dbReference type="EMBL" id="FMXO01000007">
    <property type="protein sequence ID" value="SDB30548.1"/>
    <property type="molecule type" value="Genomic_DNA"/>
</dbReference>
<evidence type="ECO:0000256" key="7">
    <source>
        <dbReference type="ARBA" id="ARBA00022840"/>
    </source>
</evidence>
<dbReference type="SUPFAM" id="SSF55781">
    <property type="entry name" value="GAF domain-like"/>
    <property type="match status" value="1"/>
</dbReference>
<feature type="domain" description="PAS" evidence="15">
    <location>
        <begin position="196"/>
        <end position="271"/>
    </location>
</feature>
<dbReference type="PROSITE" id="PS50109">
    <property type="entry name" value="HIS_KIN"/>
    <property type="match status" value="1"/>
</dbReference>
<dbReference type="SMART" id="SM00091">
    <property type="entry name" value="PAS"/>
    <property type="match status" value="3"/>
</dbReference>
<dbReference type="FunFam" id="3.30.565.10:FF:000010">
    <property type="entry name" value="Sensor histidine kinase RcsC"/>
    <property type="match status" value="1"/>
</dbReference>
<evidence type="ECO:0000313" key="18">
    <source>
        <dbReference type="Proteomes" id="UP000198771"/>
    </source>
</evidence>
<sequence>MNELEQRILSLEEENRFLREEKRRSVDALEMAACLGRFDARPEAGIDRGFVLRETAKKVRNLIKCKVLSFFLVDSTDNGFQRSYCTPEDFGPDLDAEVDQLIQDHRFAWILRRGRPVVVPSTDRSSKLLLHALATPSRIRGMFIGVLDKEVADIPDVQLSLLSIVLLSSASALESIETYEHMSKLNKELEKYARETERQYQEIFENAPIGIFQSTPQGRYLSVNPEYVRILGFQDPEEMIDSVTDIATQLYVRPEEREIYKEQLNTSGQSYNFEAELRRKDGNTIWVSMNTRAKRTQDGRMIYEGFLSDITQRKHAEHALMYEQKLNQAISDSAPGMLFLYDPEGRLVRWNKNLEYLSGYSAEELAGMQVMDWYIGDEQSRKAVQDAIAMAIGEGLGEAETYPQIKGGGKIPVYLRISRFAIEDKQYFVGVGIDISRLKKTEEQLKEVSDRLAVILENIPAGVVVHDMDGQFIFVNENACRISGYSRRELMTMAVTDLDQSASLSQEAVRFWHELNYDESRSVETRLIRKDGTQYPAEIRLNPIKMNGERVLLAIVFDITERKMTEQVIKDARFAAEAANKSKSEFLANMSHEIRTPINGIMGMMQLLETTSLDNDQKQYVQLTLSSAKRLNRLLSDILDLSRVEAGKMAVLESEINFTELRDSVAGLFSINARNKGIELICNVDQALPPTLIGDETRIRQILFNLVGNALKFTKMGKVCLEVGLLESTSNGLRVRFTVQDTGIGIPEDRLTDIFEPFRQVEGNYTRYYQGAGLGLAIVQRLVHLMDGSIEVQSDLGKGTRVEVALWLKTGQQASQSGMTMSSGKMTKPRRLRILMAEDEPSNSFATKKLLENAGHVVTLAEDGREVLGLLTAQEFDCILMDIQMPVMNGIEAAREIRRLEDEKGKLGGENPNIPASQHSRIPIIALTAYAMLGDREKFLQAGMNDYLAKPVRMKDLELAINRLCG</sequence>
<dbReference type="Gene3D" id="1.10.287.130">
    <property type="match status" value="1"/>
</dbReference>
<dbReference type="InterPro" id="IPR036890">
    <property type="entry name" value="HATPase_C_sf"/>
</dbReference>
<dbReference type="CDD" id="cd00130">
    <property type="entry name" value="PAS"/>
    <property type="match status" value="3"/>
</dbReference>
<dbReference type="GO" id="GO:0005524">
    <property type="term" value="F:ATP binding"/>
    <property type="evidence" value="ECO:0007669"/>
    <property type="project" value="UniProtKB-KW"/>
</dbReference>
<proteinExistence type="predicted"/>
<dbReference type="PROSITE" id="PS50110">
    <property type="entry name" value="RESPONSE_REGULATORY"/>
    <property type="match status" value="1"/>
</dbReference>
<dbReference type="SUPFAM" id="SSF52172">
    <property type="entry name" value="CheY-like"/>
    <property type="match status" value="1"/>
</dbReference>
<dbReference type="InterPro" id="IPR000700">
    <property type="entry name" value="PAS-assoc_C"/>
</dbReference>
<dbReference type="GO" id="GO:0000155">
    <property type="term" value="F:phosphorelay sensor kinase activity"/>
    <property type="evidence" value="ECO:0007669"/>
    <property type="project" value="InterPro"/>
</dbReference>
<dbReference type="SUPFAM" id="SSF55785">
    <property type="entry name" value="PYP-like sensor domain (PAS domain)"/>
    <property type="match status" value="3"/>
</dbReference>
<evidence type="ECO:0000256" key="11">
    <source>
        <dbReference type="PROSITE-ProRule" id="PRU00169"/>
    </source>
</evidence>
<dbReference type="PANTHER" id="PTHR43047">
    <property type="entry name" value="TWO-COMPONENT HISTIDINE PROTEIN KINASE"/>
    <property type="match status" value="1"/>
</dbReference>
<dbReference type="Pfam" id="PF13426">
    <property type="entry name" value="PAS_9"/>
    <property type="match status" value="2"/>
</dbReference>
<dbReference type="SUPFAM" id="SSF47384">
    <property type="entry name" value="Homodimeric domain of signal transducing histidine kinase"/>
    <property type="match status" value="1"/>
</dbReference>
<dbReference type="Gene3D" id="3.30.450.20">
    <property type="entry name" value="PAS domain"/>
    <property type="match status" value="3"/>
</dbReference>
<evidence type="ECO:0000256" key="4">
    <source>
        <dbReference type="ARBA" id="ARBA00022679"/>
    </source>
</evidence>
<dbReference type="PROSITE" id="PS50112">
    <property type="entry name" value="PAS"/>
    <property type="match status" value="3"/>
</dbReference>
<evidence type="ECO:0000313" key="17">
    <source>
        <dbReference type="EMBL" id="SDB30548.1"/>
    </source>
</evidence>
<dbReference type="AlphaFoldDB" id="A0A1G6CCF8"/>
<dbReference type="InterPro" id="IPR036097">
    <property type="entry name" value="HisK_dim/P_sf"/>
</dbReference>
<keyword evidence="5" id="KW-0547">Nucleotide-binding</keyword>
<comment type="catalytic activity">
    <reaction evidence="1">
        <text>ATP + protein L-histidine = ADP + protein N-phospho-L-histidine.</text>
        <dbReference type="EC" id="2.7.13.3"/>
    </reaction>
</comment>
<feature type="domain" description="Histidine kinase" evidence="13">
    <location>
        <begin position="589"/>
        <end position="810"/>
    </location>
</feature>
<keyword evidence="4" id="KW-0808">Transferase</keyword>
<dbReference type="GO" id="GO:0006355">
    <property type="term" value="P:regulation of DNA-templated transcription"/>
    <property type="evidence" value="ECO:0007669"/>
    <property type="project" value="InterPro"/>
</dbReference>
<gene>
    <name evidence="17" type="ORF">SAMN05660653_01482</name>
</gene>
<evidence type="ECO:0000259" key="15">
    <source>
        <dbReference type="PROSITE" id="PS50112"/>
    </source>
</evidence>
<dbReference type="OrthoDB" id="9812395at2"/>
<dbReference type="SMART" id="SM00388">
    <property type="entry name" value="HisKA"/>
    <property type="match status" value="1"/>
</dbReference>
<keyword evidence="8" id="KW-0902">Two-component regulatory system</keyword>
<dbReference type="SMART" id="SM00448">
    <property type="entry name" value="REC"/>
    <property type="match status" value="1"/>
</dbReference>
<dbReference type="Pfam" id="PF00072">
    <property type="entry name" value="Response_reg"/>
    <property type="match status" value="1"/>
</dbReference>
<evidence type="ECO:0000256" key="2">
    <source>
        <dbReference type="ARBA" id="ARBA00012438"/>
    </source>
</evidence>
<dbReference type="CDD" id="cd00082">
    <property type="entry name" value="HisKA"/>
    <property type="match status" value="1"/>
</dbReference>
<dbReference type="STRING" id="617002.SAMN05660653_01482"/>
<feature type="coiled-coil region" evidence="12">
    <location>
        <begin position="1"/>
        <end position="28"/>
    </location>
</feature>
<dbReference type="InterPro" id="IPR013767">
    <property type="entry name" value="PAS_fold"/>
</dbReference>
<keyword evidence="3 11" id="KW-0597">Phosphoprotein</keyword>
<dbReference type="InterPro" id="IPR003661">
    <property type="entry name" value="HisK_dim/P_dom"/>
</dbReference>
<dbReference type="InterPro" id="IPR001610">
    <property type="entry name" value="PAC"/>
</dbReference>
<keyword evidence="12" id="KW-0175">Coiled coil</keyword>
<accession>A0A1G6CCF8</accession>
<dbReference type="Pfam" id="PF00512">
    <property type="entry name" value="HisKA"/>
    <property type="match status" value="1"/>
</dbReference>
<evidence type="ECO:0000256" key="9">
    <source>
        <dbReference type="ARBA" id="ARBA00064003"/>
    </source>
</evidence>
<evidence type="ECO:0000256" key="8">
    <source>
        <dbReference type="ARBA" id="ARBA00023012"/>
    </source>
</evidence>
<dbReference type="InterPro" id="IPR001789">
    <property type="entry name" value="Sig_transdc_resp-reg_receiver"/>
</dbReference>
<evidence type="ECO:0000259" key="14">
    <source>
        <dbReference type="PROSITE" id="PS50110"/>
    </source>
</evidence>
<dbReference type="RefSeq" id="WP_161946228.1">
    <property type="nucleotide sequence ID" value="NZ_FMXO01000007.1"/>
</dbReference>
<feature type="modified residue" description="4-aspartylphosphate" evidence="11">
    <location>
        <position position="882"/>
    </location>
</feature>
<feature type="domain" description="PAC" evidence="16">
    <location>
        <begin position="521"/>
        <end position="571"/>
    </location>
</feature>
<organism evidence="17 18">
    <name type="scientific">Desulfonatronum thiosulfatophilum</name>
    <dbReference type="NCBI Taxonomy" id="617002"/>
    <lineage>
        <taxon>Bacteria</taxon>
        <taxon>Pseudomonadati</taxon>
        <taxon>Thermodesulfobacteriota</taxon>
        <taxon>Desulfovibrionia</taxon>
        <taxon>Desulfovibrionales</taxon>
        <taxon>Desulfonatronaceae</taxon>
        <taxon>Desulfonatronum</taxon>
    </lineage>
</organism>
<protein>
    <recommendedName>
        <fullName evidence="10">Sensory/regulatory protein RpfC</fullName>
        <ecNumber evidence="2">2.7.13.3</ecNumber>
    </recommendedName>
</protein>
<dbReference type="InterPro" id="IPR003594">
    <property type="entry name" value="HATPase_dom"/>
</dbReference>
<dbReference type="PROSITE" id="PS50113">
    <property type="entry name" value="PAC"/>
    <property type="match status" value="2"/>
</dbReference>
<evidence type="ECO:0000256" key="6">
    <source>
        <dbReference type="ARBA" id="ARBA00022777"/>
    </source>
</evidence>
<name>A0A1G6CCF8_9BACT</name>
<evidence type="ECO:0000256" key="3">
    <source>
        <dbReference type="ARBA" id="ARBA00022553"/>
    </source>
</evidence>
<keyword evidence="6" id="KW-0418">Kinase</keyword>
<dbReference type="SUPFAM" id="SSF55874">
    <property type="entry name" value="ATPase domain of HSP90 chaperone/DNA topoisomerase II/histidine kinase"/>
    <property type="match status" value="1"/>
</dbReference>
<feature type="domain" description="PAS" evidence="15">
    <location>
        <begin position="448"/>
        <end position="491"/>
    </location>
</feature>
<evidence type="ECO:0000259" key="13">
    <source>
        <dbReference type="PROSITE" id="PS50109"/>
    </source>
</evidence>
<dbReference type="Gene3D" id="3.30.565.10">
    <property type="entry name" value="Histidine kinase-like ATPase, C-terminal domain"/>
    <property type="match status" value="1"/>
</dbReference>
<dbReference type="Gene3D" id="3.40.50.2300">
    <property type="match status" value="1"/>
</dbReference>
<dbReference type="PRINTS" id="PR00344">
    <property type="entry name" value="BCTRLSENSOR"/>
</dbReference>
<dbReference type="InterPro" id="IPR000014">
    <property type="entry name" value="PAS"/>
</dbReference>
<keyword evidence="7" id="KW-0067">ATP-binding</keyword>
<evidence type="ECO:0000256" key="12">
    <source>
        <dbReference type="SAM" id="Coils"/>
    </source>
</evidence>
<dbReference type="CDD" id="cd16922">
    <property type="entry name" value="HATPase_EvgS-ArcB-TorS-like"/>
    <property type="match status" value="1"/>
</dbReference>
<dbReference type="SMART" id="SM00387">
    <property type="entry name" value="HATPase_c"/>
    <property type="match status" value="1"/>
</dbReference>
<dbReference type="InterPro" id="IPR005467">
    <property type="entry name" value="His_kinase_dom"/>
</dbReference>
<dbReference type="SMART" id="SM00086">
    <property type="entry name" value="PAC"/>
    <property type="match status" value="3"/>
</dbReference>
<dbReference type="FunFam" id="1.10.287.130:FF:000002">
    <property type="entry name" value="Two-component osmosensing histidine kinase"/>
    <property type="match status" value="1"/>
</dbReference>
<evidence type="ECO:0000256" key="1">
    <source>
        <dbReference type="ARBA" id="ARBA00000085"/>
    </source>
</evidence>